<dbReference type="InterPro" id="IPR039143">
    <property type="entry name" value="GNPNAT1-like"/>
</dbReference>
<dbReference type="PROSITE" id="PS51186">
    <property type="entry name" value="GNAT"/>
    <property type="match status" value="1"/>
</dbReference>
<evidence type="ECO:0000313" key="8">
    <source>
        <dbReference type="EMBL" id="ODQ47850.1"/>
    </source>
</evidence>
<comment type="similarity">
    <text evidence="2 6">Belongs to the acetyltransferase family. GNA1 subfamily.</text>
</comment>
<dbReference type="AlphaFoldDB" id="A0A1E3NP20"/>
<feature type="domain" description="N-acetyltransferase" evidence="7">
    <location>
        <begin position="21"/>
        <end position="155"/>
    </location>
</feature>
<dbReference type="EC" id="2.3.1.4" evidence="6"/>
<accession>A0A1E3NP20</accession>
<evidence type="ECO:0000256" key="6">
    <source>
        <dbReference type="RuleBase" id="RU365086"/>
    </source>
</evidence>
<dbReference type="InterPro" id="IPR000182">
    <property type="entry name" value="GNAT_dom"/>
</dbReference>
<dbReference type="GO" id="GO:0004343">
    <property type="term" value="F:glucosamine 6-phosphate N-acetyltransferase activity"/>
    <property type="evidence" value="ECO:0007669"/>
    <property type="project" value="UniProtKB-UniRule"/>
</dbReference>
<dbReference type="GO" id="GO:0006048">
    <property type="term" value="P:UDP-N-acetylglucosamine biosynthetic process"/>
    <property type="evidence" value="ECO:0007669"/>
    <property type="project" value="UniProtKB-UniRule"/>
</dbReference>
<evidence type="ECO:0000256" key="5">
    <source>
        <dbReference type="ARBA" id="ARBA00048964"/>
    </source>
</evidence>
<evidence type="ECO:0000256" key="3">
    <source>
        <dbReference type="ARBA" id="ARBA00022679"/>
    </source>
</evidence>
<dbReference type="OrthoDB" id="10039976at2759"/>
<keyword evidence="3 6" id="KW-0808">Transferase</keyword>
<dbReference type="UniPathway" id="UPA00113">
    <property type="reaction ID" value="UER00529"/>
</dbReference>
<dbReference type="InterPro" id="IPR016181">
    <property type="entry name" value="Acyl_CoA_acyltransferase"/>
</dbReference>
<name>A0A1E3NP20_9ASCO</name>
<evidence type="ECO:0000259" key="7">
    <source>
        <dbReference type="PROSITE" id="PS51186"/>
    </source>
</evidence>
<evidence type="ECO:0000313" key="9">
    <source>
        <dbReference type="Proteomes" id="UP000094455"/>
    </source>
</evidence>
<evidence type="ECO:0000256" key="2">
    <source>
        <dbReference type="ARBA" id="ARBA00006048"/>
    </source>
</evidence>
<comment type="catalytic activity">
    <reaction evidence="5 6">
        <text>D-glucosamine 6-phosphate + acetyl-CoA = N-acetyl-D-glucosamine 6-phosphate + CoA + H(+)</text>
        <dbReference type="Rhea" id="RHEA:10292"/>
        <dbReference type="ChEBI" id="CHEBI:15378"/>
        <dbReference type="ChEBI" id="CHEBI:57287"/>
        <dbReference type="ChEBI" id="CHEBI:57288"/>
        <dbReference type="ChEBI" id="CHEBI:57513"/>
        <dbReference type="ChEBI" id="CHEBI:58725"/>
        <dbReference type="EC" id="2.3.1.4"/>
    </reaction>
</comment>
<dbReference type="RefSeq" id="XP_019018963.1">
    <property type="nucleotide sequence ID" value="XM_019164036.1"/>
</dbReference>
<dbReference type="EMBL" id="KV454002">
    <property type="protein sequence ID" value="ODQ47850.1"/>
    <property type="molecule type" value="Genomic_DNA"/>
</dbReference>
<organism evidence="8 9">
    <name type="scientific">Pichia membranifaciens NRRL Y-2026</name>
    <dbReference type="NCBI Taxonomy" id="763406"/>
    <lineage>
        <taxon>Eukaryota</taxon>
        <taxon>Fungi</taxon>
        <taxon>Dikarya</taxon>
        <taxon>Ascomycota</taxon>
        <taxon>Saccharomycotina</taxon>
        <taxon>Pichiomycetes</taxon>
        <taxon>Pichiales</taxon>
        <taxon>Pichiaceae</taxon>
        <taxon>Pichia</taxon>
    </lineage>
</organism>
<keyword evidence="4 6" id="KW-0012">Acyltransferase</keyword>
<comment type="pathway">
    <text evidence="1 6">Nucleotide-sugar biosynthesis; UDP-N-acetyl-alpha-D-glucosamine biosynthesis; N-acetyl-alpha-D-glucosamine 1-phosphate from alpha-D-glucosamine 6-phosphate (route I): step 1/2.</text>
</comment>
<gene>
    <name evidence="8" type="ORF">PICMEDRAFT_71874</name>
</gene>
<dbReference type="Gene3D" id="3.40.630.30">
    <property type="match status" value="1"/>
</dbReference>
<reference evidence="8 9" key="1">
    <citation type="journal article" date="2016" name="Proc. Natl. Acad. Sci. U.S.A.">
        <title>Comparative genomics of biotechnologically important yeasts.</title>
        <authorList>
            <person name="Riley R."/>
            <person name="Haridas S."/>
            <person name="Wolfe K.H."/>
            <person name="Lopes M.R."/>
            <person name="Hittinger C.T."/>
            <person name="Goeker M."/>
            <person name="Salamov A.A."/>
            <person name="Wisecaver J.H."/>
            <person name="Long T.M."/>
            <person name="Calvey C.H."/>
            <person name="Aerts A.L."/>
            <person name="Barry K.W."/>
            <person name="Choi C."/>
            <person name="Clum A."/>
            <person name="Coughlan A.Y."/>
            <person name="Deshpande S."/>
            <person name="Douglass A.P."/>
            <person name="Hanson S.J."/>
            <person name="Klenk H.-P."/>
            <person name="LaButti K.M."/>
            <person name="Lapidus A."/>
            <person name="Lindquist E.A."/>
            <person name="Lipzen A.M."/>
            <person name="Meier-Kolthoff J.P."/>
            <person name="Ohm R.A."/>
            <person name="Otillar R.P."/>
            <person name="Pangilinan J.L."/>
            <person name="Peng Y."/>
            <person name="Rokas A."/>
            <person name="Rosa C.A."/>
            <person name="Scheuner C."/>
            <person name="Sibirny A.A."/>
            <person name="Slot J.C."/>
            <person name="Stielow J.B."/>
            <person name="Sun H."/>
            <person name="Kurtzman C.P."/>
            <person name="Blackwell M."/>
            <person name="Grigoriev I.V."/>
            <person name="Jeffries T.W."/>
        </authorList>
    </citation>
    <scope>NUCLEOTIDE SEQUENCE [LARGE SCALE GENOMIC DNA]</scope>
    <source>
        <strain evidence="8 9">NRRL Y-2026</strain>
    </source>
</reference>
<keyword evidence="9" id="KW-1185">Reference proteome</keyword>
<sequence length="155" mass="17444">MTKEGKFELPALPAGYVLSSLEIEDYDNGALDVLAQLTTVGDVAREDFEKFLRLQTATEYNTMVIRNREHRVVGIATLLVETKLIHGFSKVGHIEDVAVDSQERGSNLGRYLVRYLCNLAMSLGCYKVILDCDVENVGFYKKCGLAERGIEMEYR</sequence>
<dbReference type="GeneID" id="30180723"/>
<dbReference type="FunFam" id="3.40.630.30:FF:000105">
    <property type="entry name" value="Glucosamine 6-phosphate N-acetyltransferase"/>
    <property type="match status" value="1"/>
</dbReference>
<dbReference type="STRING" id="763406.A0A1E3NP20"/>
<proteinExistence type="inferred from homology"/>
<dbReference type="SUPFAM" id="SSF55729">
    <property type="entry name" value="Acyl-CoA N-acyltransferases (Nat)"/>
    <property type="match status" value="1"/>
</dbReference>
<dbReference type="PANTHER" id="PTHR13355:SF11">
    <property type="entry name" value="GLUCOSAMINE 6-PHOSPHATE N-ACETYLTRANSFERASE"/>
    <property type="match status" value="1"/>
</dbReference>
<evidence type="ECO:0000256" key="1">
    <source>
        <dbReference type="ARBA" id="ARBA00004832"/>
    </source>
</evidence>
<dbReference type="PANTHER" id="PTHR13355">
    <property type="entry name" value="GLUCOSAMINE 6-PHOSPHATE N-ACETYLTRANSFERASE"/>
    <property type="match status" value="1"/>
</dbReference>
<evidence type="ECO:0000256" key="4">
    <source>
        <dbReference type="ARBA" id="ARBA00023315"/>
    </source>
</evidence>
<dbReference type="Pfam" id="PF00583">
    <property type="entry name" value="Acetyltransf_1"/>
    <property type="match status" value="1"/>
</dbReference>
<dbReference type="Proteomes" id="UP000094455">
    <property type="component" value="Unassembled WGS sequence"/>
</dbReference>
<protein>
    <recommendedName>
        <fullName evidence="6">Glucosamine 6-phosphate N-acetyltransferase</fullName>
        <ecNumber evidence="6">2.3.1.4</ecNumber>
    </recommendedName>
</protein>
<dbReference type="CDD" id="cd04301">
    <property type="entry name" value="NAT_SF"/>
    <property type="match status" value="1"/>
</dbReference>